<accession>A0A6A4F7S0</accession>
<keyword evidence="2" id="KW-1185">Reference proteome</keyword>
<reference evidence="1 2" key="1">
    <citation type="submission" date="2018-08" db="EMBL/GenBank/DDBJ databases">
        <title>Genomic investigation of the strawberry pathogen Phytophthora fragariae indicates pathogenicity is determined by transcriptional variation in three key races.</title>
        <authorList>
            <person name="Adams T.M."/>
            <person name="Armitage A.D."/>
            <person name="Sobczyk M.K."/>
            <person name="Bates H.J."/>
            <person name="Dunwell J.M."/>
            <person name="Nellist C.F."/>
            <person name="Harrison R.J."/>
        </authorList>
    </citation>
    <scope>NUCLEOTIDE SEQUENCE [LARGE SCALE GENOMIC DNA]</scope>
    <source>
        <strain evidence="1 2">SCRP333</strain>
    </source>
</reference>
<name>A0A6A4F7S0_9STRA</name>
<comment type="caution">
    <text evidence="1">The sequence shown here is derived from an EMBL/GenBank/DDBJ whole genome shotgun (WGS) entry which is preliminary data.</text>
</comment>
<organism evidence="1 2">
    <name type="scientific">Phytophthora rubi</name>
    <dbReference type="NCBI Taxonomy" id="129364"/>
    <lineage>
        <taxon>Eukaryota</taxon>
        <taxon>Sar</taxon>
        <taxon>Stramenopiles</taxon>
        <taxon>Oomycota</taxon>
        <taxon>Peronosporomycetes</taxon>
        <taxon>Peronosporales</taxon>
        <taxon>Peronosporaceae</taxon>
        <taxon>Phytophthora</taxon>
    </lineage>
</organism>
<evidence type="ECO:0000313" key="2">
    <source>
        <dbReference type="Proteomes" id="UP000434957"/>
    </source>
</evidence>
<sequence length="63" mass="6981">MESPAQYRSSNQTICPGFGIPLHSESFLWSSQQWSMVEADLHEVFPSTTANDSATSSVNFIVE</sequence>
<dbReference type="AlphaFoldDB" id="A0A6A4F7S0"/>
<dbReference type="EMBL" id="QXFT01000763">
    <property type="protein sequence ID" value="KAE9336283.1"/>
    <property type="molecule type" value="Genomic_DNA"/>
</dbReference>
<dbReference type="Proteomes" id="UP000434957">
    <property type="component" value="Unassembled WGS sequence"/>
</dbReference>
<protein>
    <submittedName>
        <fullName evidence="1">Uncharacterized protein</fullName>
    </submittedName>
</protein>
<proteinExistence type="predicted"/>
<gene>
    <name evidence="1" type="ORF">PR003_g12580</name>
</gene>
<evidence type="ECO:0000313" key="1">
    <source>
        <dbReference type="EMBL" id="KAE9336283.1"/>
    </source>
</evidence>